<dbReference type="PANTHER" id="PTHR23421">
    <property type="entry name" value="BETA-GALACTOSIDASE RELATED"/>
    <property type="match status" value="1"/>
</dbReference>
<sequence>MIYHFKNEQPSNLLRGHLNLGGHNGNTSLEVTNHYLEKNGECWIPIMGEIHYGRVNREIWKDELLKIKAGGITVIAAYVFWIFHEEEEGQFNFTGNYDLRHFLTLIQECGLEVVMRIGPWCHAELRNGGFPDWLVKKGCRTRTDDPEYLNYVTRYWRQLKTQMSGFLFEEGGPIFAIQLENELTDNAAHIKTLKDLALELGLKAPIYTATGWNATYGAAIPERDVLPVFGGYADAPWEEHTRQLEPVSHYFFLPARNDHSIGKDLIIAKETDDDVFQMKYDLYPFATCEIGPGVQVTHHRRPVISPDDAASLAMVKIGCGNNMPGYYMYRGGTNPIGQKHTMQESKATGYPNDLPVRSYDFQAPIGEFGQINPQYGKLKIQHHFLNAFGDSLGKMHPQFQAIELDGRYDTHSLRYGLRTNGQSGYVFVNNYQRHSNLSAHDGVQFVVPVANGTLTFPHQGLHVPSGSYFILPYNLNISGNTLAYATAQLLYQHDNTVFFMALDGIDAEFTWADGSSNKVRAGLDSTFKHQSEGISINVVTLTQQQAEQLFVLEGEIFYSPADLFRDGEYLTAYRQANSDLSWFHWNGSKFIEHEYHKPSLTNCIEYHEITTEIPETLGSEELLLSKTDQIKSWWLNIDNINLADNSDALICLDYIGDIAQLYVDDILVADDFYKGTKWLVSLRHIKRFGNKVKLIISKKTEDNIYIESEERTGLDLKDIHLDVIYDHKFKI</sequence>
<comment type="caution">
    <text evidence="4">The sequence shown here is derived from an EMBL/GenBank/DDBJ whole genome shotgun (WGS) entry which is preliminary data.</text>
</comment>
<feature type="domain" description="Glycoside hydrolase 35 catalytic" evidence="3">
    <location>
        <begin position="38"/>
        <end position="382"/>
    </location>
</feature>
<accession>A0A483JEJ4</accession>
<protein>
    <recommendedName>
        <fullName evidence="3">Glycoside hydrolase 35 catalytic domain-containing protein</fullName>
    </recommendedName>
</protein>
<dbReference type="GO" id="GO:0005975">
    <property type="term" value="P:carbohydrate metabolic process"/>
    <property type="evidence" value="ECO:0007669"/>
    <property type="project" value="InterPro"/>
</dbReference>
<proteinExistence type="inferred from homology"/>
<organism evidence="4">
    <name type="scientific">Klebsiella pneumoniae</name>
    <dbReference type="NCBI Taxonomy" id="573"/>
    <lineage>
        <taxon>Bacteria</taxon>
        <taxon>Pseudomonadati</taxon>
        <taxon>Pseudomonadota</taxon>
        <taxon>Gammaproteobacteria</taxon>
        <taxon>Enterobacterales</taxon>
        <taxon>Enterobacteriaceae</taxon>
        <taxon>Klebsiella/Raoultella group</taxon>
        <taxon>Klebsiella</taxon>
        <taxon>Klebsiella pneumoniae complex</taxon>
    </lineage>
</organism>
<evidence type="ECO:0000256" key="2">
    <source>
        <dbReference type="RuleBase" id="RU003679"/>
    </source>
</evidence>
<dbReference type="InterPro" id="IPR001944">
    <property type="entry name" value="Glycoside_Hdrlase_35"/>
</dbReference>
<dbReference type="Pfam" id="PF01301">
    <property type="entry name" value="Glyco_hydro_35"/>
    <property type="match status" value="1"/>
</dbReference>
<reference evidence="4" key="1">
    <citation type="submission" date="2019-01" db="EMBL/GenBank/DDBJ databases">
        <authorList>
            <person name="Lista F."/>
            <person name="Anselmo A."/>
        </authorList>
    </citation>
    <scope>NUCLEOTIDE SEQUENCE</scope>
    <source>
        <strain evidence="4">13S</strain>
    </source>
</reference>
<evidence type="ECO:0000313" key="4">
    <source>
        <dbReference type="EMBL" id="TCX44266.1"/>
    </source>
</evidence>
<dbReference type="InterPro" id="IPR031330">
    <property type="entry name" value="Gly_Hdrlase_35_cat"/>
</dbReference>
<evidence type="ECO:0000256" key="1">
    <source>
        <dbReference type="ARBA" id="ARBA00009809"/>
    </source>
</evidence>
<dbReference type="EMBL" id="SDCJ01000002">
    <property type="protein sequence ID" value="TCX44266.1"/>
    <property type="molecule type" value="Genomic_DNA"/>
</dbReference>
<dbReference type="Gene3D" id="3.20.20.80">
    <property type="entry name" value="Glycosidases"/>
    <property type="match status" value="1"/>
</dbReference>
<evidence type="ECO:0000259" key="3">
    <source>
        <dbReference type="Pfam" id="PF01301"/>
    </source>
</evidence>
<dbReference type="SUPFAM" id="SSF51445">
    <property type="entry name" value="(Trans)glycosidases"/>
    <property type="match status" value="1"/>
</dbReference>
<dbReference type="RefSeq" id="WP_076027170.1">
    <property type="nucleotide sequence ID" value="NZ_CP019219.1"/>
</dbReference>
<dbReference type="PRINTS" id="PR00742">
    <property type="entry name" value="GLHYDRLASE35"/>
</dbReference>
<dbReference type="GO" id="GO:0004553">
    <property type="term" value="F:hydrolase activity, hydrolyzing O-glycosyl compounds"/>
    <property type="evidence" value="ECO:0007669"/>
    <property type="project" value="InterPro"/>
</dbReference>
<dbReference type="AlphaFoldDB" id="A0A483JEJ4"/>
<comment type="similarity">
    <text evidence="1 2">Belongs to the glycosyl hydrolase 35 family.</text>
</comment>
<dbReference type="InterPro" id="IPR017853">
    <property type="entry name" value="GH"/>
</dbReference>
<gene>
    <name evidence="4" type="ORF">ETE75_06040</name>
</gene>
<name>A0A483JEJ4_KLEPN</name>